<dbReference type="RefSeq" id="WP_168087416.1">
    <property type="nucleotide sequence ID" value="NZ_BHZH01000392.1"/>
</dbReference>
<protein>
    <recommendedName>
        <fullName evidence="3">DUF2613 family protein</fullName>
    </recommendedName>
</protein>
<sequence length="46" mass="4888">MKKLLLVALVAVGGVLVYRQIQTDKADQDLWMDATDTVPPTGSTGA</sequence>
<dbReference type="InterPro" id="IPR047990">
    <property type="entry name" value="DLW39-like"/>
</dbReference>
<gene>
    <name evidence="1" type="ORF">HCN52_06600</name>
</gene>
<dbReference type="Proteomes" id="UP000727056">
    <property type="component" value="Unassembled WGS sequence"/>
</dbReference>
<keyword evidence="2" id="KW-1185">Reference proteome</keyword>
<comment type="caution">
    <text evidence="1">The sequence shown here is derived from an EMBL/GenBank/DDBJ whole genome shotgun (WGS) entry which is preliminary data.</text>
</comment>
<dbReference type="NCBIfam" id="NF038356">
    <property type="entry name" value="actino_DLW39"/>
    <property type="match status" value="1"/>
</dbReference>
<evidence type="ECO:0000313" key="2">
    <source>
        <dbReference type="Proteomes" id="UP000727056"/>
    </source>
</evidence>
<reference evidence="1 2" key="1">
    <citation type="submission" date="2020-03" db="EMBL/GenBank/DDBJ databases">
        <title>Draft genome of Streptomyces sp. ventii, isolated from the Axial Seamount in the Pacific Ocean, and resequencing of the two type strains Streptomyces lonarensis strain NCL 716 and Streptomyces bohaiensis strain 11A07.</title>
        <authorList>
            <person name="Loughran R.M."/>
            <person name="Pfannmuller K.M."/>
            <person name="Wasson B.J."/>
            <person name="Deadmond M.C."/>
            <person name="Paddock B.E."/>
            <person name="Koyack M.J."/>
            <person name="Gallegos D.A."/>
            <person name="Mitchell E.A."/>
            <person name="Ushijima B."/>
            <person name="Saw J.H."/>
            <person name="Mcphail K.L."/>
            <person name="Videau P."/>
        </authorList>
    </citation>
    <scope>NUCLEOTIDE SEQUENCE [LARGE SCALE GENOMIC DNA]</scope>
    <source>
        <strain evidence="1 2">11A07</strain>
    </source>
</reference>
<evidence type="ECO:0008006" key="3">
    <source>
        <dbReference type="Google" id="ProtNLM"/>
    </source>
</evidence>
<accession>A0ABX1CBV2</accession>
<name>A0ABX1CBV2_9ACTN</name>
<organism evidence="1 2">
    <name type="scientific">Streptomyces bohaiensis</name>
    <dbReference type="NCBI Taxonomy" id="1431344"/>
    <lineage>
        <taxon>Bacteria</taxon>
        <taxon>Bacillati</taxon>
        <taxon>Actinomycetota</taxon>
        <taxon>Actinomycetes</taxon>
        <taxon>Kitasatosporales</taxon>
        <taxon>Streptomycetaceae</taxon>
        <taxon>Streptomyces</taxon>
    </lineage>
</organism>
<evidence type="ECO:0000313" key="1">
    <source>
        <dbReference type="EMBL" id="NJQ14619.1"/>
    </source>
</evidence>
<dbReference type="EMBL" id="JAAVJC010000032">
    <property type="protein sequence ID" value="NJQ14619.1"/>
    <property type="molecule type" value="Genomic_DNA"/>
</dbReference>
<proteinExistence type="predicted"/>